<proteinExistence type="predicted"/>
<protein>
    <submittedName>
        <fullName evidence="1">Uncharacterized protein</fullName>
    </submittedName>
</protein>
<keyword evidence="2" id="KW-1185">Reference proteome</keyword>
<evidence type="ECO:0000313" key="2">
    <source>
        <dbReference type="Proteomes" id="UP000559256"/>
    </source>
</evidence>
<dbReference type="EMBL" id="JAACJM010000318">
    <property type="protein sequence ID" value="KAF5331788.1"/>
    <property type="molecule type" value="Genomic_DNA"/>
</dbReference>
<gene>
    <name evidence="1" type="ORF">D9758_018093</name>
</gene>
<comment type="caution">
    <text evidence="1">The sequence shown here is derived from an EMBL/GenBank/DDBJ whole genome shotgun (WGS) entry which is preliminary data.</text>
</comment>
<dbReference type="Proteomes" id="UP000559256">
    <property type="component" value="Unassembled WGS sequence"/>
</dbReference>
<organism evidence="1 2">
    <name type="scientific">Tetrapyrgos nigripes</name>
    <dbReference type="NCBI Taxonomy" id="182062"/>
    <lineage>
        <taxon>Eukaryota</taxon>
        <taxon>Fungi</taxon>
        <taxon>Dikarya</taxon>
        <taxon>Basidiomycota</taxon>
        <taxon>Agaricomycotina</taxon>
        <taxon>Agaricomycetes</taxon>
        <taxon>Agaricomycetidae</taxon>
        <taxon>Agaricales</taxon>
        <taxon>Marasmiineae</taxon>
        <taxon>Marasmiaceae</taxon>
        <taxon>Tetrapyrgos</taxon>
    </lineage>
</organism>
<accession>A0A8H5BYR6</accession>
<dbReference type="AlphaFoldDB" id="A0A8H5BYR6"/>
<reference evidence="1 2" key="1">
    <citation type="journal article" date="2020" name="ISME J.">
        <title>Uncovering the hidden diversity of litter-decomposition mechanisms in mushroom-forming fungi.</title>
        <authorList>
            <person name="Floudas D."/>
            <person name="Bentzer J."/>
            <person name="Ahren D."/>
            <person name="Johansson T."/>
            <person name="Persson P."/>
            <person name="Tunlid A."/>
        </authorList>
    </citation>
    <scope>NUCLEOTIDE SEQUENCE [LARGE SCALE GENOMIC DNA]</scope>
    <source>
        <strain evidence="1 2">CBS 291.85</strain>
    </source>
</reference>
<sequence>MSTDTTLASESAAVSKLVNNLKNLKSMIEEPGELPATQRRILIEIVESCLTLAFQLFDPPASLPTYLYTLFTTHNMAQSRLYESQIDAKVLALLQLFFSVYKKFLIMPQWSLNPEVDQNVLDMVKDWSTIAVEEGSVDNSSIRMLSPTVELHSDNSTKDLDNLPVPIVTAEQPQVTLPFPGEIMEPDASFSSEDVLEFDDSDVQFSPSFSYDLHHDANTIPSSLTNFQEHIAASSTPHNHDRLSFPIPPFLYDSTSMESFDIPVEKVDPSFVAHAALDSLGRLVINHPGRLKRYVPDFLVSRFGKSVLAVEDKLLNKTNGMEQLIRYLDLLDDGTYGMTAALGENFGLDVAICRRTGTSPDGKAEVKWLHGPAEPVRHWYGADDPFVLESLKGIHDHFMEAI</sequence>
<name>A0A8H5BYR6_9AGAR</name>
<evidence type="ECO:0000313" key="1">
    <source>
        <dbReference type="EMBL" id="KAF5331788.1"/>
    </source>
</evidence>